<sequence>MAPIINEPDDDLAAGICRDNLIEMLERDFRRRPNATVAGPVHPEEMQAASPATTLPAVRYGRHTR</sequence>
<feature type="region of interest" description="Disordered" evidence="1">
    <location>
        <begin position="35"/>
        <end position="65"/>
    </location>
</feature>
<keyword evidence="3" id="KW-1185">Reference proteome</keyword>
<evidence type="ECO:0000313" key="3">
    <source>
        <dbReference type="Proteomes" id="UP000602510"/>
    </source>
</evidence>
<evidence type="ECO:0000313" key="2">
    <source>
        <dbReference type="EMBL" id="KAF4039025.1"/>
    </source>
</evidence>
<comment type="caution">
    <text evidence="2">The sequence shown here is derived from an EMBL/GenBank/DDBJ whole genome shotgun (WGS) entry which is preliminary data.</text>
</comment>
<reference evidence="2" key="1">
    <citation type="submission" date="2020-04" db="EMBL/GenBank/DDBJ databases">
        <title>Hybrid Assembly of Korean Phytophthora infestans isolates.</title>
        <authorList>
            <person name="Prokchorchik M."/>
            <person name="Lee Y."/>
            <person name="Seo J."/>
            <person name="Cho J.-H."/>
            <person name="Park Y.-E."/>
            <person name="Jang D.-C."/>
            <person name="Im J.-S."/>
            <person name="Choi J.-G."/>
            <person name="Park H.-J."/>
            <person name="Lee G.-B."/>
            <person name="Lee Y.-G."/>
            <person name="Hong S.-Y."/>
            <person name="Cho K."/>
            <person name="Sohn K.H."/>
        </authorList>
    </citation>
    <scope>NUCLEOTIDE SEQUENCE</scope>
    <source>
        <strain evidence="2">KR_1_A1</strain>
    </source>
</reference>
<gene>
    <name evidence="2" type="ORF">GN244_ATG09016</name>
</gene>
<evidence type="ECO:0000256" key="1">
    <source>
        <dbReference type="SAM" id="MobiDB-lite"/>
    </source>
</evidence>
<accession>A0A833T891</accession>
<dbReference type="Proteomes" id="UP000602510">
    <property type="component" value="Unassembled WGS sequence"/>
</dbReference>
<protein>
    <submittedName>
        <fullName evidence="2">Uncharacterized protein</fullName>
    </submittedName>
</protein>
<dbReference type="EMBL" id="WSZM01000184">
    <property type="protein sequence ID" value="KAF4039025.1"/>
    <property type="molecule type" value="Genomic_DNA"/>
</dbReference>
<proteinExistence type="predicted"/>
<dbReference type="AlphaFoldDB" id="A0A833T891"/>
<name>A0A833T891_PHYIN</name>
<organism evidence="2 3">
    <name type="scientific">Phytophthora infestans</name>
    <name type="common">Potato late blight agent</name>
    <name type="synonym">Botrytis infestans</name>
    <dbReference type="NCBI Taxonomy" id="4787"/>
    <lineage>
        <taxon>Eukaryota</taxon>
        <taxon>Sar</taxon>
        <taxon>Stramenopiles</taxon>
        <taxon>Oomycota</taxon>
        <taxon>Peronosporomycetes</taxon>
        <taxon>Peronosporales</taxon>
        <taxon>Peronosporaceae</taxon>
        <taxon>Phytophthora</taxon>
    </lineage>
</organism>